<evidence type="ECO:0000313" key="14">
    <source>
        <dbReference type="Proteomes" id="UP000316476"/>
    </source>
</evidence>
<feature type="active site" description="Proton acceptor" evidence="10">
    <location>
        <position position="185"/>
    </location>
</feature>
<evidence type="ECO:0000256" key="6">
    <source>
        <dbReference type="ARBA" id="ARBA00037999"/>
    </source>
</evidence>
<dbReference type="RefSeq" id="WP_146413502.1">
    <property type="nucleotide sequence ID" value="NZ_SJPZ01000001.1"/>
</dbReference>
<dbReference type="SUPFAM" id="SSF53383">
    <property type="entry name" value="PLP-dependent transferases"/>
    <property type="match status" value="1"/>
</dbReference>
<sequence>MQEIRIPVSKPDLNGRELEYVSDAINSTWISSTGKYLSCFERDFASLCSTGHAMAVCNGTVALHLAMLALDIRPGDEIIVPSMTYIATANACRYVGAEPVFVDVDPENWCIAPEKIEAAITTRTRGIVAVHLYGHPADMDTINEIAAVNGLTVIEDAAEAHLATYKGRPVGGLGRLATFSFYGNKTFTCGEGGAISTSDDQLAQRIRTLRGQGMDPKRRYYFPVTGYNFRLTNVAAALLCAQLERRDEILGKRKQIFSWYEERLRPIEGIELQPSSNDVTVTPWLFCMTVRDDAASSRDEIANCLRQEGIDTRPFFIPLHTLPPFREESAKRNDDLPVTNDLCRRGLNLPTYSDITESDIDQICEIVRDCVSRR</sequence>
<evidence type="ECO:0000256" key="9">
    <source>
        <dbReference type="ARBA" id="ARBA00074221"/>
    </source>
</evidence>
<dbReference type="Pfam" id="PF01041">
    <property type="entry name" value="DegT_DnrJ_EryC1"/>
    <property type="match status" value="1"/>
</dbReference>
<evidence type="ECO:0000256" key="11">
    <source>
        <dbReference type="PIRSR" id="PIRSR000390-2"/>
    </source>
</evidence>
<dbReference type="OrthoDB" id="9810913at2"/>
<evidence type="ECO:0000256" key="8">
    <source>
        <dbReference type="ARBA" id="ARBA00066317"/>
    </source>
</evidence>
<dbReference type="GO" id="GO:0102933">
    <property type="term" value="F:GDP-4-dehydro-6-deoxy-D-mannose-4-aminotransferase activity"/>
    <property type="evidence" value="ECO:0007669"/>
    <property type="project" value="UniProtKB-EC"/>
</dbReference>
<comment type="pathway">
    <text evidence="2">Bacterial outer membrane biogenesis; LPS O-antigen biosynthesis.</text>
</comment>
<dbReference type="AlphaFoldDB" id="A0A5C6FXC6"/>
<keyword evidence="5 11" id="KW-0663">Pyridoxal phosphate</keyword>
<organism evidence="13 14">
    <name type="scientific">Crateriforma conspicua</name>
    <dbReference type="NCBI Taxonomy" id="2527996"/>
    <lineage>
        <taxon>Bacteria</taxon>
        <taxon>Pseudomonadati</taxon>
        <taxon>Planctomycetota</taxon>
        <taxon>Planctomycetia</taxon>
        <taxon>Planctomycetales</taxon>
        <taxon>Planctomycetaceae</taxon>
        <taxon>Crateriforma</taxon>
    </lineage>
</organism>
<evidence type="ECO:0000256" key="7">
    <source>
        <dbReference type="ARBA" id="ARBA00051587"/>
    </source>
</evidence>
<dbReference type="PANTHER" id="PTHR30244:SF34">
    <property type="entry name" value="DTDP-4-AMINO-4,6-DIDEOXYGALACTOSE TRANSAMINASE"/>
    <property type="match status" value="1"/>
</dbReference>
<name>A0A5C6FXC6_9PLAN</name>
<protein>
    <recommendedName>
        <fullName evidence="9">GDP-perosamine synthase</fullName>
        <ecNumber evidence="8">2.6.1.102</ecNumber>
    </recommendedName>
</protein>
<dbReference type="GO" id="GO:0000271">
    <property type="term" value="P:polysaccharide biosynthetic process"/>
    <property type="evidence" value="ECO:0007669"/>
    <property type="project" value="TreeGrafter"/>
</dbReference>
<accession>A0A5C6FXC6</accession>
<comment type="cofactor">
    <cofactor evidence="1">
        <name>pyridoxal 5'-phosphate</name>
        <dbReference type="ChEBI" id="CHEBI:597326"/>
    </cofactor>
</comment>
<keyword evidence="3 13" id="KW-0032">Aminotransferase</keyword>
<dbReference type="EC" id="2.6.1.102" evidence="8"/>
<evidence type="ECO:0000256" key="4">
    <source>
        <dbReference type="ARBA" id="ARBA00022679"/>
    </source>
</evidence>
<dbReference type="InterPro" id="IPR015422">
    <property type="entry name" value="PyrdxlP-dep_Trfase_small"/>
</dbReference>
<gene>
    <name evidence="13" type="primary">epsN</name>
    <name evidence="13" type="ORF">V7x_25660</name>
</gene>
<evidence type="ECO:0000256" key="3">
    <source>
        <dbReference type="ARBA" id="ARBA00022576"/>
    </source>
</evidence>
<dbReference type="Gene3D" id="3.90.1150.10">
    <property type="entry name" value="Aspartate Aminotransferase, domain 1"/>
    <property type="match status" value="1"/>
</dbReference>
<dbReference type="Proteomes" id="UP000316476">
    <property type="component" value="Unassembled WGS sequence"/>
</dbReference>
<evidence type="ECO:0000256" key="2">
    <source>
        <dbReference type="ARBA" id="ARBA00005125"/>
    </source>
</evidence>
<dbReference type="PANTHER" id="PTHR30244">
    <property type="entry name" value="TRANSAMINASE"/>
    <property type="match status" value="1"/>
</dbReference>
<dbReference type="InterPro" id="IPR015424">
    <property type="entry name" value="PyrdxlP-dep_Trfase"/>
</dbReference>
<dbReference type="PIRSF" id="PIRSF000390">
    <property type="entry name" value="PLP_StrS"/>
    <property type="match status" value="1"/>
</dbReference>
<comment type="similarity">
    <text evidence="6 12">Belongs to the DegT/DnrJ/EryC1 family.</text>
</comment>
<dbReference type="InterPro" id="IPR000653">
    <property type="entry name" value="DegT/StrS_aminotransferase"/>
</dbReference>
<comment type="caution">
    <text evidence="13">The sequence shown here is derived from an EMBL/GenBank/DDBJ whole genome shotgun (WGS) entry which is preliminary data.</text>
</comment>
<evidence type="ECO:0000313" key="13">
    <source>
        <dbReference type="EMBL" id="TWU66994.1"/>
    </source>
</evidence>
<evidence type="ECO:0000256" key="1">
    <source>
        <dbReference type="ARBA" id="ARBA00001933"/>
    </source>
</evidence>
<dbReference type="CDD" id="cd00616">
    <property type="entry name" value="AHBA_syn"/>
    <property type="match status" value="1"/>
</dbReference>
<dbReference type="GO" id="GO:0030170">
    <property type="term" value="F:pyridoxal phosphate binding"/>
    <property type="evidence" value="ECO:0007669"/>
    <property type="project" value="TreeGrafter"/>
</dbReference>
<dbReference type="EMBL" id="SJPZ01000001">
    <property type="protein sequence ID" value="TWU66994.1"/>
    <property type="molecule type" value="Genomic_DNA"/>
</dbReference>
<evidence type="ECO:0000256" key="12">
    <source>
        <dbReference type="RuleBase" id="RU004508"/>
    </source>
</evidence>
<dbReference type="FunFam" id="3.40.640.10:FF:000090">
    <property type="entry name" value="Pyridoxal phosphate-dependent aminotransferase"/>
    <property type="match status" value="1"/>
</dbReference>
<proteinExistence type="inferred from homology"/>
<feature type="modified residue" description="N6-(pyridoxal phosphate)lysine" evidence="11">
    <location>
        <position position="185"/>
    </location>
</feature>
<dbReference type="InterPro" id="IPR015421">
    <property type="entry name" value="PyrdxlP-dep_Trfase_major"/>
</dbReference>
<reference evidence="13 14" key="1">
    <citation type="submission" date="2019-02" db="EMBL/GenBank/DDBJ databases">
        <title>Deep-cultivation of Planctomycetes and their phenomic and genomic characterization uncovers novel biology.</title>
        <authorList>
            <person name="Wiegand S."/>
            <person name="Jogler M."/>
            <person name="Boedeker C."/>
            <person name="Pinto D."/>
            <person name="Vollmers J."/>
            <person name="Rivas-Marin E."/>
            <person name="Kohn T."/>
            <person name="Peeters S.H."/>
            <person name="Heuer A."/>
            <person name="Rast P."/>
            <person name="Oberbeckmann S."/>
            <person name="Bunk B."/>
            <person name="Jeske O."/>
            <person name="Meyerdierks A."/>
            <person name="Storesund J.E."/>
            <person name="Kallscheuer N."/>
            <person name="Luecker S."/>
            <person name="Lage O.M."/>
            <person name="Pohl T."/>
            <person name="Merkel B.J."/>
            <person name="Hornburger P."/>
            <person name="Mueller R.-W."/>
            <person name="Bruemmer F."/>
            <person name="Labrenz M."/>
            <person name="Spormann A.M."/>
            <person name="Op Den Camp H."/>
            <person name="Overmann J."/>
            <person name="Amann R."/>
            <person name="Jetten M.S.M."/>
            <person name="Mascher T."/>
            <person name="Medema M.H."/>
            <person name="Devos D.P."/>
            <person name="Kaster A.-K."/>
            <person name="Ovreas L."/>
            <person name="Rohde M."/>
            <person name="Galperin M.Y."/>
            <person name="Jogler C."/>
        </authorList>
    </citation>
    <scope>NUCLEOTIDE SEQUENCE [LARGE SCALE GENOMIC DNA]</scope>
    <source>
        <strain evidence="13 14">V7</strain>
    </source>
</reference>
<comment type="catalytic activity">
    <reaction evidence="7">
        <text>GDP-alpha-D-perosamine + 2-oxoglutarate = GDP-4-dehydro-alpha-D-rhamnose + L-glutamate</text>
        <dbReference type="Rhea" id="RHEA:36779"/>
        <dbReference type="ChEBI" id="CHEBI:16810"/>
        <dbReference type="ChEBI" id="CHEBI:29985"/>
        <dbReference type="ChEBI" id="CHEBI:57964"/>
        <dbReference type="ChEBI" id="CHEBI:73996"/>
        <dbReference type="EC" id="2.6.1.102"/>
    </reaction>
</comment>
<keyword evidence="4 13" id="KW-0808">Transferase</keyword>
<evidence type="ECO:0000256" key="10">
    <source>
        <dbReference type="PIRSR" id="PIRSR000390-1"/>
    </source>
</evidence>
<dbReference type="Gene3D" id="3.40.640.10">
    <property type="entry name" value="Type I PLP-dependent aspartate aminotransferase-like (Major domain)"/>
    <property type="match status" value="1"/>
</dbReference>
<evidence type="ECO:0000256" key="5">
    <source>
        <dbReference type="ARBA" id="ARBA00022898"/>
    </source>
</evidence>